<proteinExistence type="predicted"/>
<protein>
    <submittedName>
        <fullName evidence="5">Uu.00g073370.m01.CDS01</fullName>
    </submittedName>
</protein>
<dbReference type="SUPFAM" id="SSF56801">
    <property type="entry name" value="Acetyl-CoA synthetase-like"/>
    <property type="match status" value="1"/>
</dbReference>
<evidence type="ECO:0000256" key="2">
    <source>
        <dbReference type="ARBA" id="ARBA00022553"/>
    </source>
</evidence>
<dbReference type="InterPro" id="IPR051414">
    <property type="entry name" value="Adenylate-forming_Reductase"/>
</dbReference>
<dbReference type="AlphaFoldDB" id="A0AAI8VV85"/>
<feature type="compositionally biased region" description="Basic and acidic residues" evidence="3">
    <location>
        <begin position="226"/>
        <end position="237"/>
    </location>
</feature>
<keyword evidence="6" id="KW-1185">Reference proteome</keyword>
<dbReference type="PANTHER" id="PTHR43439">
    <property type="entry name" value="PHENYLACETATE-COENZYME A LIGASE"/>
    <property type="match status" value="1"/>
</dbReference>
<comment type="caution">
    <text evidence="5">The sequence shown here is derived from an EMBL/GenBank/DDBJ whole genome shotgun (WGS) entry which is preliminary data.</text>
</comment>
<organism evidence="5 6">
    <name type="scientific">Anthostomella pinea</name>
    <dbReference type="NCBI Taxonomy" id="933095"/>
    <lineage>
        <taxon>Eukaryota</taxon>
        <taxon>Fungi</taxon>
        <taxon>Dikarya</taxon>
        <taxon>Ascomycota</taxon>
        <taxon>Pezizomycotina</taxon>
        <taxon>Sordariomycetes</taxon>
        <taxon>Xylariomycetidae</taxon>
        <taxon>Xylariales</taxon>
        <taxon>Xylariaceae</taxon>
        <taxon>Anthostomella</taxon>
    </lineage>
</organism>
<dbReference type="PANTHER" id="PTHR43439:SF2">
    <property type="entry name" value="ENZYME, PUTATIVE (JCVI)-RELATED"/>
    <property type="match status" value="1"/>
</dbReference>
<dbReference type="Pfam" id="PF00501">
    <property type="entry name" value="AMP-binding"/>
    <property type="match status" value="1"/>
</dbReference>
<feature type="region of interest" description="Disordered" evidence="3">
    <location>
        <begin position="202"/>
        <end position="237"/>
    </location>
</feature>
<dbReference type="EMBL" id="CAUWAG010000018">
    <property type="protein sequence ID" value="CAJ2511712.1"/>
    <property type="molecule type" value="Genomic_DNA"/>
</dbReference>
<gene>
    <name evidence="5" type="ORF">KHLLAP_LOCUS12180</name>
</gene>
<name>A0AAI8VV85_9PEZI</name>
<reference evidence="5" key="1">
    <citation type="submission" date="2023-10" db="EMBL/GenBank/DDBJ databases">
        <authorList>
            <person name="Hackl T."/>
        </authorList>
    </citation>
    <scope>NUCLEOTIDE SEQUENCE</scope>
</reference>
<dbReference type="Proteomes" id="UP001295740">
    <property type="component" value="Unassembled WGS sequence"/>
</dbReference>
<evidence type="ECO:0000259" key="4">
    <source>
        <dbReference type="Pfam" id="PF00501"/>
    </source>
</evidence>
<sequence length="413" mass="45834">MASSVNGNSTSETQNGSQIKYGERLLPQVLDNWAAEDPDYIVGMMAKPESTTVPLDFTELSVSQLASTVDYTSHWLAKNLSTAPQTTTTPETIAFVGLQDFRYRVMWYAALKSGRQLLLPNPRNALFNTVSLLRSTHCTTLFSTGPFNGQATALAQAVPSLRTVALPPLDEMLLTPTPTPHYPYTKTFWQARNDIVLIVHTSSSTGDPKPDHPLHQRVLQPRRPRRPDPARGGGREHASTFALCRPVTKVFLGTNFFHLSGIHFSTAALFRRFTTVWGPPDQLPRGEVAADVLKSVRVQVVVVVPSVCDAVFMGYGRELMEQEHLQELEHVNWTLADATGDWITTHLPRVKLWQIFGSTEVAALPLLIPRARSHWSYIEFHPVIGPALDATSDDPALFEVVRRPLPPGAPEYT</sequence>
<accession>A0AAI8VV85</accession>
<dbReference type="InterPro" id="IPR042099">
    <property type="entry name" value="ANL_N_sf"/>
</dbReference>
<keyword evidence="2" id="KW-0597">Phosphoprotein</keyword>
<evidence type="ECO:0000256" key="3">
    <source>
        <dbReference type="SAM" id="MobiDB-lite"/>
    </source>
</evidence>
<dbReference type="Gene3D" id="3.40.50.12780">
    <property type="entry name" value="N-terminal domain of ligase-like"/>
    <property type="match status" value="1"/>
</dbReference>
<evidence type="ECO:0000313" key="6">
    <source>
        <dbReference type="Proteomes" id="UP001295740"/>
    </source>
</evidence>
<keyword evidence="1" id="KW-0596">Phosphopantetheine</keyword>
<evidence type="ECO:0000256" key="1">
    <source>
        <dbReference type="ARBA" id="ARBA00022450"/>
    </source>
</evidence>
<feature type="domain" description="AMP-dependent synthetase/ligase" evidence="4">
    <location>
        <begin position="51"/>
        <end position="364"/>
    </location>
</feature>
<evidence type="ECO:0000313" key="5">
    <source>
        <dbReference type="EMBL" id="CAJ2511712.1"/>
    </source>
</evidence>
<dbReference type="InterPro" id="IPR000873">
    <property type="entry name" value="AMP-dep_synth/lig_dom"/>
</dbReference>